<feature type="transmembrane region" description="Helical" evidence="2">
    <location>
        <begin position="444"/>
        <end position="467"/>
    </location>
</feature>
<proteinExistence type="predicted"/>
<feature type="transmembrane region" description="Helical" evidence="2">
    <location>
        <begin position="181"/>
        <end position="201"/>
    </location>
</feature>
<dbReference type="PANTHER" id="PTHR38592">
    <property type="entry name" value="BLL4819 PROTEIN"/>
    <property type="match status" value="1"/>
</dbReference>
<name>A0A502F2Y0_9PROT</name>
<feature type="transmembrane region" description="Helical" evidence="2">
    <location>
        <begin position="336"/>
        <end position="354"/>
    </location>
</feature>
<dbReference type="OrthoDB" id="9775975at2"/>
<feature type="region of interest" description="Disordered" evidence="1">
    <location>
        <begin position="1"/>
        <end position="65"/>
    </location>
</feature>
<feature type="transmembrane region" description="Helical" evidence="2">
    <location>
        <begin position="269"/>
        <end position="285"/>
    </location>
</feature>
<evidence type="ECO:0000313" key="3">
    <source>
        <dbReference type="EMBL" id="TPG44197.1"/>
    </source>
</evidence>
<feature type="compositionally biased region" description="Low complexity" evidence="1">
    <location>
        <begin position="24"/>
        <end position="48"/>
    </location>
</feature>
<feature type="transmembrane region" description="Helical" evidence="2">
    <location>
        <begin position="411"/>
        <end position="432"/>
    </location>
</feature>
<keyword evidence="2" id="KW-1133">Transmembrane helix</keyword>
<dbReference type="AlphaFoldDB" id="A0A502F2Y0"/>
<evidence type="ECO:0000256" key="1">
    <source>
        <dbReference type="SAM" id="MobiDB-lite"/>
    </source>
</evidence>
<protein>
    <submittedName>
        <fullName evidence="3">OpgC domain-containing protein</fullName>
    </submittedName>
</protein>
<keyword evidence="4" id="KW-1185">Reference proteome</keyword>
<feature type="transmembrane region" description="Helical" evidence="2">
    <location>
        <begin position="297"/>
        <end position="316"/>
    </location>
</feature>
<keyword evidence="2" id="KW-0472">Membrane</keyword>
<dbReference type="EMBL" id="RCZP01000058">
    <property type="protein sequence ID" value="TPG44197.1"/>
    <property type="molecule type" value="Genomic_DNA"/>
</dbReference>
<reference evidence="3 4" key="1">
    <citation type="journal article" date="2019" name="Environ. Microbiol.">
        <title>Species interactions and distinct microbial communities in high Arctic permafrost affected cryosols are associated with the CH4 and CO2 gas fluxes.</title>
        <authorList>
            <person name="Altshuler I."/>
            <person name="Hamel J."/>
            <person name="Turney S."/>
            <person name="Magnuson E."/>
            <person name="Levesque R."/>
            <person name="Greer C."/>
            <person name="Whyte L.G."/>
        </authorList>
    </citation>
    <scope>NUCLEOTIDE SEQUENCE [LARGE SCALE GENOMIC DNA]</scope>
    <source>
        <strain evidence="3 4">S9.3B</strain>
    </source>
</reference>
<dbReference type="PANTHER" id="PTHR38592:SF3">
    <property type="entry name" value="BLL4819 PROTEIN"/>
    <property type="match status" value="1"/>
</dbReference>
<feature type="compositionally biased region" description="Low complexity" evidence="1">
    <location>
        <begin position="1"/>
        <end position="15"/>
    </location>
</feature>
<organism evidence="3 4">
    <name type="scientific">Muricoccus nepalensis</name>
    <dbReference type="NCBI Taxonomy" id="1854500"/>
    <lineage>
        <taxon>Bacteria</taxon>
        <taxon>Pseudomonadati</taxon>
        <taxon>Pseudomonadota</taxon>
        <taxon>Alphaproteobacteria</taxon>
        <taxon>Acetobacterales</taxon>
        <taxon>Roseomonadaceae</taxon>
        <taxon>Muricoccus</taxon>
    </lineage>
</organism>
<dbReference type="Proteomes" id="UP000317078">
    <property type="component" value="Unassembled WGS sequence"/>
</dbReference>
<evidence type="ECO:0000256" key="2">
    <source>
        <dbReference type="SAM" id="Phobius"/>
    </source>
</evidence>
<feature type="transmembrane region" description="Helical" evidence="2">
    <location>
        <begin position="152"/>
        <end position="169"/>
    </location>
</feature>
<accession>A0A502F2Y0</accession>
<comment type="caution">
    <text evidence="3">The sequence shown here is derived from an EMBL/GenBank/DDBJ whole genome shotgun (WGS) entry which is preliminary data.</text>
</comment>
<gene>
    <name evidence="3" type="ORF">EAH89_27890</name>
</gene>
<feature type="transmembrane region" description="Helical" evidence="2">
    <location>
        <begin position="383"/>
        <end position="404"/>
    </location>
</feature>
<evidence type="ECO:0000313" key="4">
    <source>
        <dbReference type="Proteomes" id="UP000317078"/>
    </source>
</evidence>
<dbReference type="InterPro" id="IPR014550">
    <property type="entry name" value="UCP028704_OpgC"/>
</dbReference>
<dbReference type="Pfam" id="PF10129">
    <property type="entry name" value="OpgC_C"/>
    <property type="match status" value="1"/>
</dbReference>
<sequence length="486" mass="53026">MVTDRPAASAAPVAGRARDGTGPAGQPARAGSARRAARPPIIRARSIPNPGTRRRIPPSAPFRRPPPAWSIPASHHLMSRHRAAAVRSWGMEDRMEGSVGAPAAGEGRRPRDLRADFFRGIALWFIFIDHIPDNWLGHATLRNVALCDATEAFVLLAGYAAGIAYGGVLDREGWLFAAAQVVRRVGTLYVAHIVLFVMFTAQVGYSAAAMDASIYIDELHLDAFGDQPYRALLEALLLRFQPAFLNILPLYILLLLQFALVLPLVRRPRLLLALSLGLYAATRLLELELPTWAGGGWFFNPGAWQLLFMVGVVLGYRPPGAAAGPLRVPWRRWAGALCVAWLALGFALLFLAWHRPDLGQAAPLWFTGVLTEVDKTALHPFRLVSILALTYLLAHAVPASAAWLRHRAAWAFLAMGQQGLPVFCSGILFSFVGRLALEYNDRVIMQAAVNAAGLASLVAVAWLSGWYKRKERARRSVPALPPGRPA</sequence>
<feature type="transmembrane region" description="Helical" evidence="2">
    <location>
        <begin position="243"/>
        <end position="262"/>
    </location>
</feature>
<keyword evidence="2" id="KW-0812">Transmembrane</keyword>
<feature type="transmembrane region" description="Helical" evidence="2">
    <location>
        <begin position="116"/>
        <end position="132"/>
    </location>
</feature>